<dbReference type="EMBL" id="CP000930">
    <property type="protein sequence ID" value="ABZ84041.1"/>
    <property type="molecule type" value="Genomic_DNA"/>
</dbReference>
<sequence>MLFGRPVSHRLPPLSFDRSVYRSNVCGKREKGTQAALPTTFWDKPLLKNRR</sequence>
<gene>
    <name evidence="1" type="ORF">HM1_1468</name>
</gene>
<organism evidence="1 2">
    <name type="scientific">Heliobacterium modesticaldum (strain ATCC 51547 / Ice1)</name>
    <dbReference type="NCBI Taxonomy" id="498761"/>
    <lineage>
        <taxon>Bacteria</taxon>
        <taxon>Bacillati</taxon>
        <taxon>Bacillota</taxon>
        <taxon>Clostridia</taxon>
        <taxon>Eubacteriales</taxon>
        <taxon>Heliobacteriaceae</taxon>
        <taxon>Heliomicrobium</taxon>
    </lineage>
</organism>
<proteinExistence type="predicted"/>
<keyword evidence="2" id="KW-1185">Reference proteome</keyword>
<dbReference type="Proteomes" id="UP000008550">
    <property type="component" value="Chromosome"/>
</dbReference>
<evidence type="ECO:0000313" key="1">
    <source>
        <dbReference type="EMBL" id="ABZ84041.1"/>
    </source>
</evidence>
<dbReference type="HOGENOM" id="CLU_3099548_0_0_9"/>
<protein>
    <submittedName>
        <fullName evidence="1">Uncharacterized protein</fullName>
    </submittedName>
</protein>
<name>B0TCL5_HELMI</name>
<dbReference type="KEGG" id="hmo:HM1_1468"/>
<reference evidence="1 2" key="1">
    <citation type="journal article" date="2008" name="J. Bacteriol.">
        <title>The genome of Heliobacterium modesticaldum, a phototrophic representative of the Firmicutes containing the simplest photosynthetic apparatus.</title>
        <authorList>
            <person name="Sattley W.M."/>
            <person name="Madigan M.T."/>
            <person name="Swingley W.D."/>
            <person name="Cheung P.C."/>
            <person name="Clocksin K.M."/>
            <person name="Conrad A.L."/>
            <person name="Dejesa L.C."/>
            <person name="Honchak B.M."/>
            <person name="Jung D.O."/>
            <person name="Karbach L.E."/>
            <person name="Kurdoglu A."/>
            <person name="Lahiri S."/>
            <person name="Mastrian S.D."/>
            <person name="Page L.E."/>
            <person name="Taylor H.L."/>
            <person name="Wang Z.T."/>
            <person name="Raymond J."/>
            <person name="Chen M."/>
            <person name="Blankenship R.E."/>
            <person name="Touchman J.W."/>
        </authorList>
    </citation>
    <scope>NUCLEOTIDE SEQUENCE [LARGE SCALE GENOMIC DNA]</scope>
    <source>
        <strain evidence="2">ATCC 51547 / Ice1</strain>
    </source>
</reference>
<accession>B0TCL5</accession>
<dbReference type="AlphaFoldDB" id="B0TCL5"/>
<evidence type="ECO:0000313" key="2">
    <source>
        <dbReference type="Proteomes" id="UP000008550"/>
    </source>
</evidence>